<keyword evidence="1" id="KW-0758">Storage protein</keyword>
<accession>A0AAW0J080</accession>
<feature type="compositionally biased region" description="Basic and acidic residues" evidence="3">
    <location>
        <begin position="131"/>
        <end position="140"/>
    </location>
</feature>
<feature type="domain" description="Vicilin N-terminal" evidence="4">
    <location>
        <begin position="73"/>
        <end position="181"/>
    </location>
</feature>
<feature type="compositionally biased region" description="Basic and acidic residues" evidence="3">
    <location>
        <begin position="234"/>
        <end position="246"/>
    </location>
</feature>
<dbReference type="PANTHER" id="PTHR31189">
    <property type="entry name" value="OS03G0336100 PROTEIN-RELATED"/>
    <property type="match status" value="1"/>
</dbReference>
<evidence type="ECO:0000259" key="4">
    <source>
        <dbReference type="Pfam" id="PF04702"/>
    </source>
</evidence>
<feature type="region of interest" description="Disordered" evidence="3">
    <location>
        <begin position="223"/>
        <end position="247"/>
    </location>
</feature>
<evidence type="ECO:0000256" key="2">
    <source>
        <dbReference type="ARBA" id="ARBA00023597"/>
    </source>
</evidence>
<dbReference type="InterPro" id="IPR011051">
    <property type="entry name" value="RmlC_Cupin_sf"/>
</dbReference>
<dbReference type="InterPro" id="IPR006792">
    <property type="entry name" value="Vicilin_N"/>
</dbReference>
<dbReference type="Gene3D" id="6.10.250.890">
    <property type="match status" value="2"/>
</dbReference>
<dbReference type="Gene3D" id="2.60.120.1450">
    <property type="match status" value="1"/>
</dbReference>
<dbReference type="AlphaFoldDB" id="A0AAW0J080"/>
<evidence type="ECO:0000256" key="1">
    <source>
        <dbReference type="ARBA" id="ARBA00023129"/>
    </source>
</evidence>
<reference evidence="5 6" key="1">
    <citation type="journal article" date="2018" name="Sci. Data">
        <title>The draft genome sequence of cork oak.</title>
        <authorList>
            <person name="Ramos A.M."/>
            <person name="Usie A."/>
            <person name="Barbosa P."/>
            <person name="Barros P.M."/>
            <person name="Capote T."/>
            <person name="Chaves I."/>
            <person name="Simoes F."/>
            <person name="Abreu I."/>
            <person name="Carrasquinho I."/>
            <person name="Faro C."/>
            <person name="Guimaraes J.B."/>
            <person name="Mendonca D."/>
            <person name="Nobrega F."/>
            <person name="Rodrigues L."/>
            <person name="Saibo N.J.M."/>
            <person name="Varela M.C."/>
            <person name="Egas C."/>
            <person name="Matos J."/>
            <person name="Miguel C.M."/>
            <person name="Oliveira M.M."/>
            <person name="Ricardo C.P."/>
            <person name="Goncalves S."/>
        </authorList>
    </citation>
    <scope>NUCLEOTIDE SEQUENCE [LARGE SCALE GENOMIC DNA]</scope>
    <source>
        <strain evidence="6">cv. HL8</strain>
    </source>
</reference>
<proteinExistence type="inferred from homology"/>
<dbReference type="SUPFAM" id="SSF51182">
    <property type="entry name" value="RmlC-like cupins"/>
    <property type="match status" value="1"/>
</dbReference>
<dbReference type="Pfam" id="PF04702">
    <property type="entry name" value="Vicilin_N"/>
    <property type="match status" value="1"/>
</dbReference>
<evidence type="ECO:0000313" key="5">
    <source>
        <dbReference type="EMBL" id="KAK7819806.1"/>
    </source>
</evidence>
<evidence type="ECO:0000256" key="3">
    <source>
        <dbReference type="SAM" id="MobiDB-lite"/>
    </source>
</evidence>
<dbReference type="EMBL" id="PKMF04000766">
    <property type="protein sequence ID" value="KAK7819806.1"/>
    <property type="molecule type" value="Genomic_DNA"/>
</dbReference>
<dbReference type="Proteomes" id="UP000237347">
    <property type="component" value="Unassembled WGS sequence"/>
</dbReference>
<comment type="similarity">
    <text evidence="2">Belongs to the 7S seed storage protein family.</text>
</comment>
<keyword evidence="6" id="KW-1185">Reference proteome</keyword>
<feature type="region of interest" description="Disordered" evidence="3">
    <location>
        <begin position="120"/>
        <end position="140"/>
    </location>
</feature>
<keyword evidence="1" id="KW-0708">Seed storage protein</keyword>
<dbReference type="CDD" id="cd02244">
    <property type="entry name" value="cupin_7S_vicilin-like_N"/>
    <property type="match status" value="1"/>
</dbReference>
<feature type="compositionally biased region" description="Basic and acidic residues" evidence="3">
    <location>
        <begin position="69"/>
        <end position="86"/>
    </location>
</feature>
<organism evidence="5 6">
    <name type="scientific">Quercus suber</name>
    <name type="common">Cork oak</name>
    <dbReference type="NCBI Taxonomy" id="58331"/>
    <lineage>
        <taxon>Eukaryota</taxon>
        <taxon>Viridiplantae</taxon>
        <taxon>Streptophyta</taxon>
        <taxon>Embryophyta</taxon>
        <taxon>Tracheophyta</taxon>
        <taxon>Spermatophyta</taxon>
        <taxon>Magnoliopsida</taxon>
        <taxon>eudicotyledons</taxon>
        <taxon>Gunneridae</taxon>
        <taxon>Pentapetalae</taxon>
        <taxon>rosids</taxon>
        <taxon>fabids</taxon>
        <taxon>Fagales</taxon>
        <taxon>Fagaceae</taxon>
        <taxon>Quercus</taxon>
    </lineage>
</organism>
<dbReference type="InterPro" id="IPR014710">
    <property type="entry name" value="RmlC-like_jellyroll"/>
</dbReference>
<protein>
    <submittedName>
        <fullName evidence="5">Vicilin-like antimicrobial peptides 2-1</fullName>
    </submittedName>
</protein>
<feature type="region of interest" description="Disordered" evidence="3">
    <location>
        <begin position="67"/>
        <end position="86"/>
    </location>
</feature>
<sequence length="501" mass="60085">MDQYVQCLLNCQRDGGRDVDEDSTENPRRRDPERQRQEEFQQCLQHCQEEGDQREQLECLQRCVEQQQQEEREGRRGRDDDNDPRERQYRQCQQLCKMQEPRQRQQCQRMCERQYEEQQQREERKRRHRRNTVDYSRDPQEQYQQCQQRCQRQEQGQREQHQCQRRCVQQREQEERKHQRGGRNHHNPRQQFQECQRRCQIREQGPQRERQCQEQCEEQFRRQQGRGMGQEQNPQRESRGSEEIESQRNNPYCFHSQRLQSHFKSEHGHIRSLERFTERSDLLRGIENYRLLFLEANPQTFVLPHHIDAESVLVVVNGKAIIKVLQKDRIESFNLESTDALRLEIVKLIQPVNNPGQFRVTILISIASLSSEYYVAGAQNSESYLRAFSNEILEASLNISRDQLQNFFRQQMDNDGQIVKASKEKIMALSQHAMSSSRRGRSSGGPISLQRQRPLYSNQFGRFFEASPEEHRQLQDMDVLVDYAEIKRVLHISIAIKLYGH</sequence>
<dbReference type="Gene3D" id="2.60.120.10">
    <property type="entry name" value="Jelly Rolls"/>
    <property type="match status" value="2"/>
</dbReference>
<name>A0AAW0J080_QUESU</name>
<gene>
    <name evidence="5" type="primary">AMP2-1</name>
    <name evidence="5" type="ORF">CFP56_039583</name>
</gene>
<feature type="region of interest" description="Disordered" evidence="3">
    <location>
        <begin position="14"/>
        <end position="37"/>
    </location>
</feature>
<evidence type="ECO:0000313" key="6">
    <source>
        <dbReference type="Proteomes" id="UP000237347"/>
    </source>
</evidence>
<feature type="compositionally biased region" description="Basic and acidic residues" evidence="3">
    <location>
        <begin position="25"/>
        <end position="37"/>
    </location>
</feature>
<comment type="caution">
    <text evidence="5">The sequence shown here is derived from an EMBL/GenBank/DDBJ whole genome shotgun (WGS) entry which is preliminary data.</text>
</comment>
<dbReference type="PANTHER" id="PTHR31189:SF41">
    <property type="entry name" value="VICILIN C72"/>
    <property type="match status" value="1"/>
</dbReference>
<dbReference type="GO" id="GO:0045735">
    <property type="term" value="F:nutrient reservoir activity"/>
    <property type="evidence" value="ECO:0007669"/>
    <property type="project" value="UniProtKB-KW"/>
</dbReference>
<dbReference type="InterPro" id="IPR050253">
    <property type="entry name" value="Seed_Storage-Functional"/>
</dbReference>